<dbReference type="AlphaFoldDB" id="A0A2Z5ACC4"/>
<evidence type="ECO:0000313" key="2">
    <source>
        <dbReference type="Proteomes" id="UP000250579"/>
    </source>
</evidence>
<dbReference type="EMBL" id="CP022198">
    <property type="protein sequence ID" value="AXA68184.1"/>
    <property type="molecule type" value="Genomic_DNA"/>
</dbReference>
<name>A0A2Z5ACC4_9PSED</name>
<gene>
    <name evidence="1" type="ORF">CE139_21070</name>
</gene>
<evidence type="ECO:0000313" key="1">
    <source>
        <dbReference type="EMBL" id="AXA68184.1"/>
    </source>
</evidence>
<sequence length="77" mass="8812">MGELSEVRDAAAMQVLKQQMGHKHIITTYNHYLDLARVLLLAHEGYVNELFTNPDQSVQQFLDAPIFDDESKGQPRQ</sequence>
<proteinExistence type="predicted"/>
<protein>
    <submittedName>
        <fullName evidence="1">Uncharacterized protein</fullName>
    </submittedName>
</protein>
<organism evidence="1 2">
    <name type="scientific">Pseudomonas oryzihabitans</name>
    <dbReference type="NCBI Taxonomy" id="47885"/>
    <lineage>
        <taxon>Bacteria</taxon>
        <taxon>Pseudomonadati</taxon>
        <taxon>Pseudomonadota</taxon>
        <taxon>Gammaproteobacteria</taxon>
        <taxon>Pseudomonadales</taxon>
        <taxon>Pseudomonadaceae</taxon>
        <taxon>Pseudomonas</taxon>
    </lineage>
</organism>
<accession>A0A2Z5ACC4</accession>
<dbReference type="Proteomes" id="UP000250579">
    <property type="component" value="Chromosome"/>
</dbReference>
<reference evidence="1 2" key="1">
    <citation type="submission" date="2017-06" db="EMBL/GenBank/DDBJ databases">
        <title>Evolution towards high GC content and high-temperature stress adaptation in endophytic Pseudomonas oryzihabitans impacted its plant-growth promoting traits.</title>
        <authorList>
            <person name="Nascimento F.X."/>
        </authorList>
    </citation>
    <scope>NUCLEOTIDE SEQUENCE [LARGE SCALE GENOMIC DNA]</scope>
    <source>
        <strain evidence="1 2">MS8</strain>
    </source>
</reference>